<keyword evidence="7" id="KW-1185">Reference proteome</keyword>
<keyword evidence="4" id="KW-0966">Cell projection</keyword>
<dbReference type="PANTHER" id="PTHR13720:SF13">
    <property type="entry name" value="CILIA- AND FLAGELLA-ASSOCIATED PROTEIN 251"/>
    <property type="match status" value="1"/>
</dbReference>
<dbReference type="Proteomes" id="UP000694545">
    <property type="component" value="Unplaced"/>
</dbReference>
<accession>A0A8D2LLY9</accession>
<comment type="subcellular location">
    <subcellularLocation>
        <location evidence="1">Cell projection</location>
        <location evidence="1">Cilium</location>
    </subcellularLocation>
</comment>
<dbReference type="InterPro" id="IPR011044">
    <property type="entry name" value="Quino_amine_DH_bsu"/>
</dbReference>
<evidence type="ECO:0000256" key="1">
    <source>
        <dbReference type="ARBA" id="ARBA00004138"/>
    </source>
</evidence>
<dbReference type="GO" id="GO:0036126">
    <property type="term" value="C:sperm flagellum"/>
    <property type="evidence" value="ECO:0007669"/>
    <property type="project" value="TreeGrafter"/>
</dbReference>
<dbReference type="InterPro" id="IPR015943">
    <property type="entry name" value="WD40/YVTN_repeat-like_dom_sf"/>
</dbReference>
<keyword evidence="3" id="KW-0677">Repeat</keyword>
<feature type="region of interest" description="Disordered" evidence="5">
    <location>
        <begin position="331"/>
        <end position="361"/>
    </location>
</feature>
<dbReference type="Gene3D" id="1.10.238.10">
    <property type="entry name" value="EF-hand"/>
    <property type="match status" value="1"/>
</dbReference>
<sequence length="361" mass="40117">MLGDPGITRSGTGELNLDVPTLSLNGSGFTFLKTVLGPTYGSPLEKILVLPATEEDDLQSRYLAYITKDKVGLQILPVDGNPHKSSAFICHPAGVSNLACSYDGRHLFTAGGEDLTVMKWDVNLDALEAAVFLGGEDLTPFYNLLEGGRTGEFFRELEDYFYYAQLCHQGIDTMEPRKVSTHIPLEQVPFVMQAMGFYPSEEQIEDMLNEVKFSEYLDTGKQVTHINLGDFIKLYVNHRPAFGLAAREIQNAFRVLGYKNESHELALDREELLLLLQHRGEHFTEEELAEHLTTLLGLNPEGGRLEVGAYDPTGTRWLYWSRFLGACGPPPRSPPPPHCIVSQKRASGQVTSRWGGNGEGR</sequence>
<dbReference type="Gene3D" id="2.130.10.10">
    <property type="entry name" value="YVTN repeat-like/Quinoprotein amine dehydrogenase"/>
    <property type="match status" value="1"/>
</dbReference>
<dbReference type="SUPFAM" id="SSF50969">
    <property type="entry name" value="YVTN repeat-like/Quinoprotein amine dehydrogenase"/>
    <property type="match status" value="1"/>
</dbReference>
<dbReference type="InterPro" id="IPR011992">
    <property type="entry name" value="EF-hand-dom_pair"/>
</dbReference>
<name>A0A8D2LLY9_VARKO</name>
<evidence type="ECO:0000256" key="3">
    <source>
        <dbReference type="ARBA" id="ARBA00022737"/>
    </source>
</evidence>
<dbReference type="InterPro" id="IPR050630">
    <property type="entry name" value="WD_repeat_EMAP"/>
</dbReference>
<evidence type="ECO:0000256" key="4">
    <source>
        <dbReference type="ARBA" id="ARBA00023273"/>
    </source>
</evidence>
<evidence type="ECO:0000256" key="5">
    <source>
        <dbReference type="SAM" id="MobiDB-lite"/>
    </source>
</evidence>
<evidence type="ECO:0000313" key="7">
    <source>
        <dbReference type="Proteomes" id="UP000694545"/>
    </source>
</evidence>
<proteinExistence type="predicted"/>
<dbReference type="PANTHER" id="PTHR13720">
    <property type="entry name" value="WD-40 REPEAT PROTEIN"/>
    <property type="match status" value="1"/>
</dbReference>
<feature type="compositionally biased region" description="Polar residues" evidence="5">
    <location>
        <begin position="344"/>
        <end position="354"/>
    </location>
</feature>
<evidence type="ECO:0000313" key="6">
    <source>
        <dbReference type="Ensembl" id="ENSVKKP00000023513.1"/>
    </source>
</evidence>
<evidence type="ECO:0000256" key="2">
    <source>
        <dbReference type="ARBA" id="ARBA00022574"/>
    </source>
</evidence>
<protein>
    <submittedName>
        <fullName evidence="6">WD repeat domain 66</fullName>
    </submittedName>
</protein>
<dbReference type="AlphaFoldDB" id="A0A8D2LLY9"/>
<dbReference type="SUPFAM" id="SSF47473">
    <property type="entry name" value="EF-hand"/>
    <property type="match status" value="1"/>
</dbReference>
<reference evidence="6" key="1">
    <citation type="submission" date="2025-08" db="UniProtKB">
        <authorList>
            <consortium name="Ensembl"/>
        </authorList>
    </citation>
    <scope>IDENTIFICATION</scope>
</reference>
<organism evidence="6 7">
    <name type="scientific">Varanus komodoensis</name>
    <name type="common">Komodo dragon</name>
    <dbReference type="NCBI Taxonomy" id="61221"/>
    <lineage>
        <taxon>Eukaryota</taxon>
        <taxon>Metazoa</taxon>
        <taxon>Chordata</taxon>
        <taxon>Craniata</taxon>
        <taxon>Vertebrata</taxon>
        <taxon>Euteleostomi</taxon>
        <taxon>Lepidosauria</taxon>
        <taxon>Squamata</taxon>
        <taxon>Bifurcata</taxon>
        <taxon>Unidentata</taxon>
        <taxon>Episquamata</taxon>
        <taxon>Toxicofera</taxon>
        <taxon>Anguimorpha</taxon>
        <taxon>Paleoanguimorpha</taxon>
        <taxon>Varanoidea</taxon>
        <taxon>Varanidae</taxon>
        <taxon>Varanus</taxon>
    </lineage>
</organism>
<reference evidence="6" key="2">
    <citation type="submission" date="2025-09" db="UniProtKB">
        <authorList>
            <consortium name="Ensembl"/>
        </authorList>
    </citation>
    <scope>IDENTIFICATION</scope>
</reference>
<keyword evidence="2" id="KW-0853">WD repeat</keyword>
<dbReference type="Ensembl" id="ENSVKKT00000024095.1">
    <property type="protein sequence ID" value="ENSVKKP00000023513.1"/>
    <property type="gene ID" value="ENSVKKG00000015541.1"/>
</dbReference>